<sequence length="292" mass="33505">MKVMANKIKKYKTKELVDFLYKEDGLELEEEDLEIIRKQRVSGRDFLNISKEELQGVGMKLGPAKRLADFAEECKEKKLCSFSTYKTHKDLSEVLEKYGIFGDITRIPQFIPHKNMESVVDSNEAMHCEYISTILHTAISLLENLIIMPQANIVGEENTGRVDYAIISEILEEIICITEGKPFQMNIKMNIRKRKASDAFDPNYKYVYSIVSTGTDWYFTLHSTEGIYSTSRTGYRIPLTEDVLKDSTKLRKNVKRVLEVIVGLLMDRTSAGKEPATKKHHVKEKIKPIINA</sequence>
<dbReference type="Gene3D" id="1.10.150.50">
    <property type="entry name" value="Transcription Factor, Ets-1"/>
    <property type="match status" value="1"/>
</dbReference>
<dbReference type="Proteomes" id="UP000615446">
    <property type="component" value="Unassembled WGS sequence"/>
</dbReference>
<dbReference type="EMBL" id="BLAL01000012">
    <property type="protein sequence ID" value="GES74375.1"/>
    <property type="molecule type" value="Genomic_DNA"/>
</dbReference>
<accession>A0A8H3QBC4</accession>
<gene>
    <name evidence="1" type="ORF">RCL2_000185800</name>
</gene>
<proteinExistence type="predicted"/>
<dbReference type="OrthoDB" id="2428576at2759"/>
<comment type="caution">
    <text evidence="1">The sequence shown here is derived from an EMBL/GenBank/DDBJ whole genome shotgun (WGS) entry which is preliminary data.</text>
</comment>
<name>A0A8H3QBC4_9GLOM</name>
<protein>
    <recommendedName>
        <fullName evidence="3">SAM domain-containing protein</fullName>
    </recommendedName>
</protein>
<evidence type="ECO:0000313" key="1">
    <source>
        <dbReference type="EMBL" id="GES74375.1"/>
    </source>
</evidence>
<dbReference type="AlphaFoldDB" id="A0A8H3QBC4"/>
<evidence type="ECO:0000313" key="2">
    <source>
        <dbReference type="Proteomes" id="UP000615446"/>
    </source>
</evidence>
<dbReference type="InterPro" id="IPR013761">
    <property type="entry name" value="SAM/pointed_sf"/>
</dbReference>
<organism evidence="1 2">
    <name type="scientific">Rhizophagus clarus</name>
    <dbReference type="NCBI Taxonomy" id="94130"/>
    <lineage>
        <taxon>Eukaryota</taxon>
        <taxon>Fungi</taxon>
        <taxon>Fungi incertae sedis</taxon>
        <taxon>Mucoromycota</taxon>
        <taxon>Glomeromycotina</taxon>
        <taxon>Glomeromycetes</taxon>
        <taxon>Glomerales</taxon>
        <taxon>Glomeraceae</taxon>
        <taxon>Rhizophagus</taxon>
    </lineage>
</organism>
<reference evidence="1" key="1">
    <citation type="submission" date="2019-10" db="EMBL/GenBank/DDBJ databases">
        <title>Conservation and host-specific expression of non-tandemly repeated heterogenous ribosome RNA gene in arbuscular mycorrhizal fungi.</title>
        <authorList>
            <person name="Maeda T."/>
            <person name="Kobayashi Y."/>
            <person name="Nakagawa T."/>
            <person name="Ezawa T."/>
            <person name="Yamaguchi K."/>
            <person name="Bino T."/>
            <person name="Nishimoto Y."/>
            <person name="Shigenobu S."/>
            <person name="Kawaguchi M."/>
        </authorList>
    </citation>
    <scope>NUCLEOTIDE SEQUENCE</scope>
    <source>
        <strain evidence="1">HR1</strain>
    </source>
</reference>
<evidence type="ECO:0008006" key="3">
    <source>
        <dbReference type="Google" id="ProtNLM"/>
    </source>
</evidence>